<dbReference type="Gene3D" id="1.10.10.790">
    <property type="entry name" value="Surp module"/>
    <property type="match status" value="1"/>
</dbReference>
<feature type="domain" description="SURP motif" evidence="13">
    <location>
        <begin position="789"/>
        <end position="831"/>
    </location>
</feature>
<dbReference type="SMART" id="SM00582">
    <property type="entry name" value="RPR"/>
    <property type="match status" value="1"/>
</dbReference>
<dbReference type="Pfam" id="PF00149">
    <property type="entry name" value="Metallophos"/>
    <property type="match status" value="1"/>
</dbReference>
<dbReference type="SUPFAM" id="SSF54928">
    <property type="entry name" value="RNA-binding domain, RBD"/>
    <property type="match status" value="1"/>
</dbReference>
<gene>
    <name evidence="15" type="ORF">Clacol_000533</name>
</gene>
<dbReference type="PANTHER" id="PTHR45668:SF5">
    <property type="entry name" value="SERINE_THREONINE-PROTEIN PHOSPHATASE 5"/>
    <property type="match status" value="1"/>
</dbReference>
<dbReference type="Proteomes" id="UP001050691">
    <property type="component" value="Unassembled WGS sequence"/>
</dbReference>
<name>A0AAV4ZYZ2_9AGAM</name>
<evidence type="ECO:0000256" key="10">
    <source>
        <dbReference type="RuleBase" id="RU004273"/>
    </source>
</evidence>
<dbReference type="PROSITE" id="PS50005">
    <property type="entry name" value="TPR"/>
    <property type="match status" value="1"/>
</dbReference>
<comment type="cofactor">
    <cofactor evidence="1">
        <name>Mn(2+)</name>
        <dbReference type="ChEBI" id="CHEBI:29035"/>
    </cofactor>
</comment>
<feature type="compositionally biased region" description="Polar residues" evidence="11">
    <location>
        <begin position="1006"/>
        <end position="1015"/>
    </location>
</feature>
<dbReference type="SMART" id="SM00156">
    <property type="entry name" value="PP2Ac"/>
    <property type="match status" value="1"/>
</dbReference>
<dbReference type="AlphaFoldDB" id="A0AAV4ZYZ2"/>
<feature type="repeat" description="TPR" evidence="9">
    <location>
        <begin position="112"/>
        <end position="145"/>
    </location>
</feature>
<dbReference type="EC" id="3.1.3.16" evidence="10"/>
<dbReference type="InterPro" id="IPR029052">
    <property type="entry name" value="Metallo-depent_PP-like"/>
</dbReference>
<keyword evidence="8" id="KW-0694">RNA-binding</keyword>
<feature type="region of interest" description="Disordered" evidence="11">
    <location>
        <begin position="1"/>
        <end position="27"/>
    </location>
</feature>
<dbReference type="Pfam" id="PF04818">
    <property type="entry name" value="CID"/>
    <property type="match status" value="1"/>
</dbReference>
<dbReference type="Pfam" id="PF08321">
    <property type="entry name" value="PPP5"/>
    <property type="match status" value="1"/>
</dbReference>
<keyword evidence="7" id="KW-0464">Manganese</keyword>
<feature type="compositionally biased region" description="Basic and acidic residues" evidence="11">
    <location>
        <begin position="752"/>
        <end position="761"/>
    </location>
</feature>
<reference evidence="15" key="1">
    <citation type="submission" date="2021-10" db="EMBL/GenBank/DDBJ databases">
        <title>De novo Genome Assembly of Clathrus columnatus (Basidiomycota, Fungi) Using Illumina and Nanopore Sequence Data.</title>
        <authorList>
            <person name="Ogiso-Tanaka E."/>
            <person name="Itagaki H."/>
            <person name="Hosoya T."/>
            <person name="Hosaka K."/>
        </authorList>
    </citation>
    <scope>NUCLEOTIDE SEQUENCE</scope>
    <source>
        <strain evidence="15">MO-923</strain>
    </source>
</reference>
<evidence type="ECO:0000256" key="5">
    <source>
        <dbReference type="ARBA" id="ARBA00022801"/>
    </source>
</evidence>
<dbReference type="InterPro" id="IPR000504">
    <property type="entry name" value="RRM_dom"/>
</dbReference>
<feature type="domain" description="CID" evidence="14">
    <location>
        <begin position="849"/>
        <end position="994"/>
    </location>
</feature>
<dbReference type="SMART" id="SM00028">
    <property type="entry name" value="TPR"/>
    <property type="match status" value="3"/>
</dbReference>
<dbReference type="InterPro" id="IPR006569">
    <property type="entry name" value="CID_dom"/>
</dbReference>
<dbReference type="SMART" id="SM00648">
    <property type="entry name" value="SWAP"/>
    <property type="match status" value="1"/>
</dbReference>
<dbReference type="SUPFAM" id="SSF109905">
    <property type="entry name" value="Surp module (SWAP domain)"/>
    <property type="match status" value="1"/>
</dbReference>
<feature type="region of interest" description="Disordered" evidence="11">
    <location>
        <begin position="989"/>
        <end position="1126"/>
    </location>
</feature>
<evidence type="ECO:0000256" key="9">
    <source>
        <dbReference type="PROSITE-ProRule" id="PRU00339"/>
    </source>
</evidence>
<evidence type="ECO:0000256" key="11">
    <source>
        <dbReference type="SAM" id="MobiDB-lite"/>
    </source>
</evidence>
<evidence type="ECO:0000259" key="14">
    <source>
        <dbReference type="PROSITE" id="PS51391"/>
    </source>
</evidence>
<dbReference type="InterPro" id="IPR011990">
    <property type="entry name" value="TPR-like_helical_dom_sf"/>
</dbReference>
<keyword evidence="4" id="KW-0677">Repeat</keyword>
<comment type="caution">
    <text evidence="15">The sequence shown here is derived from an EMBL/GenBank/DDBJ whole genome shotgun (WGS) entry which is preliminary data.</text>
</comment>
<dbReference type="SMART" id="SM00360">
    <property type="entry name" value="RRM"/>
    <property type="match status" value="1"/>
</dbReference>
<sequence length="1126" mass="125871">MSGFTSSESSAPGSPIDTPPSSIPSPNLKSINLNYVSEEDKLEAVRIKAEANKAFQQHNYPQAASLYTLAIERNPNDPTLFCNRAYTRMKLEEQGYAIDDATRAIELDPKYVKAYYRRALCQIAIVRPQKAVADLKKVLQLEPHNQLAKTQLEATQKLIRKTEFERAIEIEEEKDAAERCLEVIKDEGGCNIDKSYVGPHLSADEQGGYKMTQDFIESMLLWFKEGKTLHRRYVWEIVLGCYRILSNEESLTDLVLEENMTCDIIGDIHGQFYDMLHLFTLTGKPSSAHCLVFNGDFVDRGSWSVEVVLTLFAYKWLYPNRVKLNRGNHESKSMNSVYGFEGEVKHKHGELTYKLFAHVFTALPLATLVSASLPPLPSPSKSILSPEGRKRYFVVHGGLFSRDGVTLEEIRKIPRVGQQPGTEGLMCEVSSFKKALIPLRSLTSTQLLWTDPQETPGRGPSKRGVGIGFGPDVTRRWCELNGITGILRSHEVRQGGYAIEHDGLCTTVFSAPNYVDQVGNKGAFVRIDAHGTQTYTTFDAREHPPMRPMAYASAMASMMIEEEEETARAYAEYLDTFDADAVSKSKKGGFVKAGGREELYSSQSDTKRKENRFDSYSPSPEPSSGPAPKHKGKRAMDAFLEELKRDEAERENRLRRRADAHGKSISSLVAYENQTGSRDRGDPATSNIFVANLPPNITESVFGNFFAKLGPVGSVKIMWPRAEGPAPSSEGRRPRSGLSGFVSYMKRRDAEDAVREMDGRSYARSRSPRRRRRSPSPDERSLDPDEETLIRVVAHKVKQQGEQFEDVLRSQEKGRPKFSFLWDAKGYHSIYSTDSAEESEKERSRKGRLGKLAKRRFEAMLRGLAGRRGDLARCMAFSLEHADAATEIVDLIVASLLNDGTPVPRKMARLYLICDILHNSAASIPNAWKFRQEFQSRLGLVFDHLSTIYHSFPGRITADSFKAQILAVVEVWEDWIVFPAETTTELRNRLDGTKGAHHNVEETKSDSNTIESTPQSLPPRFKASSFKPAEPTELANEDRDEEPPITKNSRAASEDVEMDDKPMSLESNSDVDGSGMGSDLDGRPMDDVDGEPIDDVDGEPLDDVDGEPLDDVDGESLDDVDGDPID</sequence>
<feature type="domain" description="RRM" evidence="12">
    <location>
        <begin position="686"/>
        <end position="775"/>
    </location>
</feature>
<keyword evidence="6 9" id="KW-0802">TPR repeat</keyword>
<feature type="compositionally biased region" description="Basic and acidic residues" evidence="11">
    <location>
        <begin position="989"/>
        <end position="1005"/>
    </location>
</feature>
<evidence type="ECO:0000256" key="3">
    <source>
        <dbReference type="ARBA" id="ARBA00022723"/>
    </source>
</evidence>
<evidence type="ECO:0000256" key="2">
    <source>
        <dbReference type="ARBA" id="ARBA00008786"/>
    </source>
</evidence>
<dbReference type="Pfam" id="PF00076">
    <property type="entry name" value="RRM_1"/>
    <property type="match status" value="1"/>
</dbReference>
<dbReference type="InterPro" id="IPR035967">
    <property type="entry name" value="SWAP/Surp_sf"/>
</dbReference>
<dbReference type="PROSITE" id="PS50128">
    <property type="entry name" value="SURP"/>
    <property type="match status" value="1"/>
</dbReference>
<dbReference type="InterPro" id="IPR008942">
    <property type="entry name" value="ENTH_VHS"/>
</dbReference>
<dbReference type="GO" id="GO:0046872">
    <property type="term" value="F:metal ion binding"/>
    <property type="evidence" value="ECO:0007669"/>
    <property type="project" value="UniProtKB-KW"/>
</dbReference>
<feature type="region of interest" description="Disordered" evidence="11">
    <location>
        <begin position="752"/>
        <end position="787"/>
    </location>
</feature>
<dbReference type="GO" id="GO:0006396">
    <property type="term" value="P:RNA processing"/>
    <property type="evidence" value="ECO:0007669"/>
    <property type="project" value="InterPro"/>
</dbReference>
<evidence type="ECO:0000259" key="13">
    <source>
        <dbReference type="PROSITE" id="PS50128"/>
    </source>
</evidence>
<organism evidence="15 16">
    <name type="scientific">Clathrus columnatus</name>
    <dbReference type="NCBI Taxonomy" id="1419009"/>
    <lineage>
        <taxon>Eukaryota</taxon>
        <taxon>Fungi</taxon>
        <taxon>Dikarya</taxon>
        <taxon>Basidiomycota</taxon>
        <taxon>Agaricomycotina</taxon>
        <taxon>Agaricomycetes</taxon>
        <taxon>Phallomycetidae</taxon>
        <taxon>Phallales</taxon>
        <taxon>Clathraceae</taxon>
        <taxon>Clathrus</taxon>
    </lineage>
</organism>
<dbReference type="SUPFAM" id="SSF48452">
    <property type="entry name" value="TPR-like"/>
    <property type="match status" value="1"/>
</dbReference>
<dbReference type="Gene3D" id="3.30.70.330">
    <property type="match status" value="1"/>
</dbReference>
<dbReference type="Pfam" id="PF01805">
    <property type="entry name" value="Surp"/>
    <property type="match status" value="1"/>
</dbReference>
<evidence type="ECO:0000313" key="16">
    <source>
        <dbReference type="Proteomes" id="UP001050691"/>
    </source>
</evidence>
<dbReference type="Gene3D" id="3.60.21.10">
    <property type="match status" value="1"/>
</dbReference>
<evidence type="ECO:0000313" key="15">
    <source>
        <dbReference type="EMBL" id="GJJ06342.1"/>
    </source>
</evidence>
<keyword evidence="5 10" id="KW-0378">Hydrolase</keyword>
<dbReference type="GO" id="GO:0004722">
    <property type="term" value="F:protein serine/threonine phosphatase activity"/>
    <property type="evidence" value="ECO:0007669"/>
    <property type="project" value="UniProtKB-EC"/>
</dbReference>
<keyword evidence="16" id="KW-1185">Reference proteome</keyword>
<protein>
    <recommendedName>
        <fullName evidence="10">Serine/threonine-protein phosphatase</fullName>
        <ecNumber evidence="10">3.1.3.16</ecNumber>
    </recommendedName>
</protein>
<dbReference type="InterPro" id="IPR051134">
    <property type="entry name" value="PPP_phosphatase"/>
</dbReference>
<feature type="compositionally biased region" description="Polar residues" evidence="11">
    <location>
        <begin position="1"/>
        <end position="11"/>
    </location>
</feature>
<dbReference type="InterPro" id="IPR004843">
    <property type="entry name" value="Calcineurin-like_PHP"/>
</dbReference>
<comment type="similarity">
    <text evidence="2">Belongs to the PPP phosphatase family. PP-5 (PP-T) subfamily.</text>
</comment>
<dbReference type="InterPro" id="IPR013235">
    <property type="entry name" value="PPP_dom"/>
</dbReference>
<dbReference type="InterPro" id="IPR019734">
    <property type="entry name" value="TPR_rpt"/>
</dbReference>
<dbReference type="PANTHER" id="PTHR45668">
    <property type="entry name" value="SERINE/THREONINE-PROTEIN PHOSPHATASE 5-RELATED"/>
    <property type="match status" value="1"/>
</dbReference>
<evidence type="ECO:0000256" key="1">
    <source>
        <dbReference type="ARBA" id="ARBA00001936"/>
    </source>
</evidence>
<feature type="compositionally biased region" description="Acidic residues" evidence="11">
    <location>
        <begin position="1087"/>
        <end position="1126"/>
    </location>
</feature>
<dbReference type="InterPro" id="IPR006186">
    <property type="entry name" value="Ser/Thr-sp_prot-phosphatase"/>
</dbReference>
<dbReference type="CDD" id="cd07417">
    <property type="entry name" value="MPP_PP5_C"/>
    <property type="match status" value="1"/>
</dbReference>
<dbReference type="GO" id="GO:0003723">
    <property type="term" value="F:RNA binding"/>
    <property type="evidence" value="ECO:0007669"/>
    <property type="project" value="UniProtKB-UniRule"/>
</dbReference>
<feature type="region of interest" description="Disordered" evidence="11">
    <location>
        <begin position="723"/>
        <end position="742"/>
    </location>
</feature>
<dbReference type="InterPro" id="IPR041753">
    <property type="entry name" value="PP5_C"/>
</dbReference>
<dbReference type="PROSITE" id="PS51391">
    <property type="entry name" value="CID"/>
    <property type="match status" value="1"/>
</dbReference>
<dbReference type="EMBL" id="BPWL01000001">
    <property type="protein sequence ID" value="GJJ06342.1"/>
    <property type="molecule type" value="Genomic_DNA"/>
</dbReference>
<feature type="region of interest" description="Disordered" evidence="11">
    <location>
        <begin position="597"/>
        <end position="632"/>
    </location>
</feature>
<comment type="catalytic activity">
    <reaction evidence="10">
        <text>O-phospho-L-threonyl-[protein] + H2O = L-threonyl-[protein] + phosphate</text>
        <dbReference type="Rhea" id="RHEA:47004"/>
        <dbReference type="Rhea" id="RHEA-COMP:11060"/>
        <dbReference type="Rhea" id="RHEA-COMP:11605"/>
        <dbReference type="ChEBI" id="CHEBI:15377"/>
        <dbReference type="ChEBI" id="CHEBI:30013"/>
        <dbReference type="ChEBI" id="CHEBI:43474"/>
        <dbReference type="ChEBI" id="CHEBI:61977"/>
        <dbReference type="EC" id="3.1.3.16"/>
    </reaction>
</comment>
<proteinExistence type="inferred from homology"/>
<dbReference type="Gene3D" id="1.25.40.10">
    <property type="entry name" value="Tetratricopeptide repeat domain"/>
    <property type="match status" value="1"/>
</dbReference>
<dbReference type="InterPro" id="IPR035979">
    <property type="entry name" value="RBD_domain_sf"/>
</dbReference>
<accession>A0AAV4ZYZ2</accession>
<evidence type="ECO:0000259" key="12">
    <source>
        <dbReference type="PROSITE" id="PS50102"/>
    </source>
</evidence>
<evidence type="ECO:0000256" key="7">
    <source>
        <dbReference type="ARBA" id="ARBA00023211"/>
    </source>
</evidence>
<dbReference type="InterPro" id="IPR000061">
    <property type="entry name" value="Surp"/>
</dbReference>
<dbReference type="PRINTS" id="PR00114">
    <property type="entry name" value="STPHPHTASE"/>
</dbReference>
<evidence type="ECO:0000256" key="8">
    <source>
        <dbReference type="PROSITE-ProRule" id="PRU00176"/>
    </source>
</evidence>
<dbReference type="SUPFAM" id="SSF56300">
    <property type="entry name" value="Metallo-dependent phosphatases"/>
    <property type="match status" value="1"/>
</dbReference>
<dbReference type="PROSITE" id="PS00125">
    <property type="entry name" value="SER_THR_PHOSPHATASE"/>
    <property type="match status" value="1"/>
</dbReference>
<keyword evidence="3" id="KW-0479">Metal-binding</keyword>
<evidence type="ECO:0000256" key="6">
    <source>
        <dbReference type="ARBA" id="ARBA00022803"/>
    </source>
</evidence>
<feature type="compositionally biased region" description="Basic and acidic residues" evidence="11">
    <location>
        <begin position="597"/>
        <end position="613"/>
    </location>
</feature>
<dbReference type="PROSITE" id="PS50102">
    <property type="entry name" value="RRM"/>
    <property type="match status" value="1"/>
</dbReference>
<dbReference type="Gene3D" id="1.25.40.90">
    <property type="match status" value="1"/>
</dbReference>
<evidence type="ECO:0000256" key="4">
    <source>
        <dbReference type="ARBA" id="ARBA00022737"/>
    </source>
</evidence>
<dbReference type="InterPro" id="IPR012677">
    <property type="entry name" value="Nucleotide-bd_a/b_plait_sf"/>
</dbReference>